<evidence type="ECO:0000256" key="1">
    <source>
        <dbReference type="ARBA" id="ARBA00022448"/>
    </source>
</evidence>
<evidence type="ECO:0000259" key="8">
    <source>
        <dbReference type="PROSITE" id="PS51100"/>
    </source>
</evidence>
<comment type="caution">
    <text evidence="9">The sequence shown here is derived from an EMBL/GenBank/DDBJ whole genome shotgun (WGS) entry which is preliminary data.</text>
</comment>
<keyword evidence="3" id="KW-0762">Sugar transport</keyword>
<evidence type="ECO:0000313" key="9">
    <source>
        <dbReference type="EMBL" id="PXX77301.1"/>
    </source>
</evidence>
<evidence type="ECO:0000313" key="10">
    <source>
        <dbReference type="Proteomes" id="UP000247612"/>
    </source>
</evidence>
<dbReference type="CDD" id="cd05564">
    <property type="entry name" value="PTS_IIB_chitobiose_lichenan"/>
    <property type="match status" value="1"/>
</dbReference>
<dbReference type="InterPro" id="IPR051819">
    <property type="entry name" value="PTS_sugar-specific_EIIB"/>
</dbReference>
<evidence type="ECO:0000256" key="6">
    <source>
        <dbReference type="ARBA" id="ARBA00022777"/>
    </source>
</evidence>
<dbReference type="PANTHER" id="PTHR34581:SF2">
    <property type="entry name" value="PTS SYSTEM N,N'-DIACETYLCHITOBIOSE-SPECIFIC EIIB COMPONENT"/>
    <property type="match status" value="1"/>
</dbReference>
<keyword evidence="6" id="KW-0418">Kinase</keyword>
<dbReference type="GO" id="GO:0008982">
    <property type="term" value="F:protein-N(PI)-phosphohistidine-sugar phosphotransferase activity"/>
    <property type="evidence" value="ECO:0007669"/>
    <property type="project" value="InterPro"/>
</dbReference>
<reference evidence="9 10" key="1">
    <citation type="submission" date="2018-05" db="EMBL/GenBank/DDBJ databases">
        <title>Genomic Encyclopedia of Type Strains, Phase IV (KMG-IV): sequencing the most valuable type-strain genomes for metagenomic binning, comparative biology and taxonomic classification.</title>
        <authorList>
            <person name="Goeker M."/>
        </authorList>
    </citation>
    <scope>NUCLEOTIDE SEQUENCE [LARGE SCALE GENOMIC DNA]</scope>
    <source>
        <strain evidence="9 10">JC118</strain>
    </source>
</reference>
<organism evidence="9 10">
    <name type="scientific">Dielma fastidiosa</name>
    <dbReference type="NCBI Taxonomy" id="1034346"/>
    <lineage>
        <taxon>Bacteria</taxon>
        <taxon>Bacillati</taxon>
        <taxon>Bacillota</taxon>
        <taxon>Erysipelotrichia</taxon>
        <taxon>Erysipelotrichales</taxon>
        <taxon>Erysipelotrichaceae</taxon>
        <taxon>Dielma</taxon>
    </lineage>
</organism>
<dbReference type="OrthoDB" id="9808134at2"/>
<dbReference type="SUPFAM" id="SSF52794">
    <property type="entry name" value="PTS system IIB component-like"/>
    <property type="match status" value="1"/>
</dbReference>
<dbReference type="PANTHER" id="PTHR34581">
    <property type="entry name" value="PTS SYSTEM N,N'-DIACETYLCHITOBIOSE-SPECIFIC EIIB COMPONENT"/>
    <property type="match status" value="1"/>
</dbReference>
<dbReference type="GO" id="GO:0016301">
    <property type="term" value="F:kinase activity"/>
    <property type="evidence" value="ECO:0007669"/>
    <property type="project" value="UniProtKB-KW"/>
</dbReference>
<dbReference type="RefSeq" id="WP_022939497.1">
    <property type="nucleotide sequence ID" value="NZ_CABKRQ010000010.1"/>
</dbReference>
<dbReference type="PROSITE" id="PS51100">
    <property type="entry name" value="PTS_EIIB_TYPE_3"/>
    <property type="match status" value="1"/>
</dbReference>
<name>A0A318KHI4_9FIRM</name>
<dbReference type="Proteomes" id="UP000247612">
    <property type="component" value="Unassembled WGS sequence"/>
</dbReference>
<dbReference type="AlphaFoldDB" id="A0A318KHI4"/>
<dbReference type="Pfam" id="PF02302">
    <property type="entry name" value="PTS_IIB"/>
    <property type="match status" value="1"/>
</dbReference>
<keyword evidence="1" id="KW-0813">Transport</keyword>
<dbReference type="STRING" id="1034346.GCA_000313565_03219"/>
<evidence type="ECO:0000256" key="3">
    <source>
        <dbReference type="ARBA" id="ARBA00022597"/>
    </source>
</evidence>
<feature type="modified residue" description="Phosphocysteine; by EIIA" evidence="7">
    <location>
        <position position="10"/>
    </location>
</feature>
<dbReference type="InterPro" id="IPR036095">
    <property type="entry name" value="PTS_EIIB-like_sf"/>
</dbReference>
<evidence type="ECO:0000256" key="2">
    <source>
        <dbReference type="ARBA" id="ARBA00022553"/>
    </source>
</evidence>
<evidence type="ECO:0000256" key="5">
    <source>
        <dbReference type="ARBA" id="ARBA00022683"/>
    </source>
</evidence>
<protein>
    <submittedName>
        <fullName evidence="9">PTS system cellobiose-specific IIB component</fullName>
    </submittedName>
</protein>
<feature type="domain" description="PTS EIIB type-3" evidence="8">
    <location>
        <begin position="3"/>
        <end position="108"/>
    </location>
</feature>
<accession>A0A318KHI4</accession>
<dbReference type="InterPro" id="IPR013012">
    <property type="entry name" value="PTS_EIIB_3"/>
</dbReference>
<keyword evidence="5" id="KW-0598">Phosphotransferase system</keyword>
<keyword evidence="10" id="KW-1185">Reference proteome</keyword>
<dbReference type="GO" id="GO:0009401">
    <property type="term" value="P:phosphoenolpyruvate-dependent sugar phosphotransferase system"/>
    <property type="evidence" value="ECO:0007669"/>
    <property type="project" value="UniProtKB-KW"/>
</dbReference>
<dbReference type="Gene3D" id="3.40.50.2300">
    <property type="match status" value="1"/>
</dbReference>
<dbReference type="EMBL" id="QJKH01000011">
    <property type="protein sequence ID" value="PXX77301.1"/>
    <property type="molecule type" value="Genomic_DNA"/>
</dbReference>
<evidence type="ECO:0000256" key="7">
    <source>
        <dbReference type="PROSITE-ProRule" id="PRU00423"/>
    </source>
</evidence>
<sequence length="110" mass="12118">MEKMNILLCCGAGMSSGFLAQQTRIAAKKQGIMARVEAKSQNNIEDDLPNIDILLIGPHLAYAYDDLKKSCDRYNVPVTIIPKDMYAGLDGEGLLQLCIETLKEKETQNG</sequence>
<gene>
    <name evidence="9" type="ORF">DES51_11150</name>
</gene>
<evidence type="ECO:0000256" key="4">
    <source>
        <dbReference type="ARBA" id="ARBA00022679"/>
    </source>
</evidence>
<proteinExistence type="predicted"/>
<keyword evidence="4" id="KW-0808">Transferase</keyword>
<keyword evidence="2" id="KW-0597">Phosphoprotein</keyword>
<dbReference type="InterPro" id="IPR003501">
    <property type="entry name" value="PTS_EIIB_2/3"/>
</dbReference>